<dbReference type="RefSeq" id="WP_319971192.1">
    <property type="nucleotide sequence ID" value="NZ_JAXAVW010000042.1"/>
</dbReference>
<dbReference type="Proteomes" id="UP001285521">
    <property type="component" value="Unassembled WGS sequence"/>
</dbReference>
<gene>
    <name evidence="1" type="ORF">SK803_38800</name>
</gene>
<keyword evidence="2" id="KW-1185">Reference proteome</keyword>
<evidence type="ECO:0000313" key="2">
    <source>
        <dbReference type="Proteomes" id="UP001285521"/>
    </source>
</evidence>
<comment type="caution">
    <text evidence="1">The sequence shown here is derived from an EMBL/GenBank/DDBJ whole genome shotgun (WGS) entry which is preliminary data.</text>
</comment>
<name>A0ABU4TDB0_9PSEU</name>
<accession>A0ABU4TDB0</accession>
<proteinExistence type="predicted"/>
<evidence type="ECO:0000313" key="1">
    <source>
        <dbReference type="EMBL" id="MDX8036180.1"/>
    </source>
</evidence>
<evidence type="ECO:0008006" key="3">
    <source>
        <dbReference type="Google" id="ProtNLM"/>
    </source>
</evidence>
<dbReference type="EMBL" id="JAXAVW010000042">
    <property type="protein sequence ID" value="MDX8036180.1"/>
    <property type="molecule type" value="Genomic_DNA"/>
</dbReference>
<sequence>MAETPVWPAEHDAKIREVAAEMGDDLAVEMLDRLKDILGHAPRMEQYGDIWAPEVMDLLANSQEDFNASVAKINDVWQGPAADEFKAWGTKYYNSLADFKGVVEGMRKGLYECSRTITDVYKSAIDLVAMIASQLVKLTTGILGSIPNPFGVANAIGGVLGAFIEKGGQLIGDGLKRLQEFRSIMSEIDSKVASLADLVPTGHMVSETGNWEVRPAG</sequence>
<reference evidence="1 2" key="1">
    <citation type="submission" date="2023-11" db="EMBL/GenBank/DDBJ databases">
        <title>Lentzea sokolovensis, sp. nov., Lentzea kristufkii, sp. nov., and Lentzea miocenensis, sp. nov., rare actinobacteria from Sokolov Coal Basin, Miocene lacustrine sediment, Czech Republic.</title>
        <authorList>
            <person name="Lara A."/>
            <person name="Kotroba L."/>
            <person name="Nouioui I."/>
            <person name="Neumann-Schaal M."/>
            <person name="Mast Y."/>
            <person name="Chronakova A."/>
        </authorList>
    </citation>
    <scope>NUCLEOTIDE SEQUENCE [LARGE SCALE GENOMIC DNA]</scope>
    <source>
        <strain evidence="1 2">BCCO 10_0856</strain>
    </source>
</reference>
<organism evidence="1 2">
    <name type="scientific">Lentzea miocenica</name>
    <dbReference type="NCBI Taxonomy" id="3095431"/>
    <lineage>
        <taxon>Bacteria</taxon>
        <taxon>Bacillati</taxon>
        <taxon>Actinomycetota</taxon>
        <taxon>Actinomycetes</taxon>
        <taxon>Pseudonocardiales</taxon>
        <taxon>Pseudonocardiaceae</taxon>
        <taxon>Lentzea</taxon>
    </lineage>
</organism>
<protein>
    <recommendedName>
        <fullName evidence="3">WXG100 family type VII secretion target</fullName>
    </recommendedName>
</protein>